<protein>
    <submittedName>
        <fullName evidence="2">Uncharacterized protein</fullName>
    </submittedName>
</protein>
<dbReference type="WBParaSite" id="JU765_v2.g5060.t1">
    <property type="protein sequence ID" value="JU765_v2.g5060.t1"/>
    <property type="gene ID" value="JU765_v2.g5060"/>
</dbReference>
<organism evidence="1 2">
    <name type="scientific">Panagrolaimus sp. JU765</name>
    <dbReference type="NCBI Taxonomy" id="591449"/>
    <lineage>
        <taxon>Eukaryota</taxon>
        <taxon>Metazoa</taxon>
        <taxon>Ecdysozoa</taxon>
        <taxon>Nematoda</taxon>
        <taxon>Chromadorea</taxon>
        <taxon>Rhabditida</taxon>
        <taxon>Tylenchina</taxon>
        <taxon>Panagrolaimomorpha</taxon>
        <taxon>Panagrolaimoidea</taxon>
        <taxon>Panagrolaimidae</taxon>
        <taxon>Panagrolaimus</taxon>
    </lineage>
</organism>
<name>A0AC34RB66_9BILA</name>
<reference evidence="2" key="1">
    <citation type="submission" date="2022-11" db="UniProtKB">
        <authorList>
            <consortium name="WormBaseParasite"/>
        </authorList>
    </citation>
    <scope>IDENTIFICATION</scope>
</reference>
<dbReference type="Proteomes" id="UP000887576">
    <property type="component" value="Unplaced"/>
</dbReference>
<proteinExistence type="predicted"/>
<sequence>MFNFTIQGWKENAMGMNGIEEDDIVTFSKLMKLDKPRYFQPTYKPKTSDLNMTFEYRQNSSFQMCKKNNEIVHELFGPLKKDKKIMIKGNVYGESVKIDSGFETQIEDQNGSILDVRTSRKPTWTVCEEIVIYGMVKIVENETFFQLDEEKEEEKEDDELEMNKPESETEAANENGKEEKIKGQPEKKKEGDPEKNDQKNEGKEGPSGKKGGKEGPSGKNEGNEGPKKTDGISYPTQEEIDDESEIELLK</sequence>
<evidence type="ECO:0000313" key="1">
    <source>
        <dbReference type="Proteomes" id="UP000887576"/>
    </source>
</evidence>
<evidence type="ECO:0000313" key="2">
    <source>
        <dbReference type="WBParaSite" id="JU765_v2.g5060.t1"/>
    </source>
</evidence>
<accession>A0AC34RB66</accession>